<feature type="compositionally biased region" description="Polar residues" evidence="1">
    <location>
        <begin position="1"/>
        <end position="10"/>
    </location>
</feature>
<name>A0A8J5W6P5_ZIZPA</name>
<dbReference type="Proteomes" id="UP000729402">
    <property type="component" value="Unassembled WGS sequence"/>
</dbReference>
<evidence type="ECO:0000313" key="2">
    <source>
        <dbReference type="EMBL" id="KAG8081724.1"/>
    </source>
</evidence>
<evidence type="ECO:0000313" key="3">
    <source>
        <dbReference type="Proteomes" id="UP000729402"/>
    </source>
</evidence>
<organism evidence="2 3">
    <name type="scientific">Zizania palustris</name>
    <name type="common">Northern wild rice</name>
    <dbReference type="NCBI Taxonomy" id="103762"/>
    <lineage>
        <taxon>Eukaryota</taxon>
        <taxon>Viridiplantae</taxon>
        <taxon>Streptophyta</taxon>
        <taxon>Embryophyta</taxon>
        <taxon>Tracheophyta</taxon>
        <taxon>Spermatophyta</taxon>
        <taxon>Magnoliopsida</taxon>
        <taxon>Liliopsida</taxon>
        <taxon>Poales</taxon>
        <taxon>Poaceae</taxon>
        <taxon>BOP clade</taxon>
        <taxon>Oryzoideae</taxon>
        <taxon>Oryzeae</taxon>
        <taxon>Zizaniinae</taxon>
        <taxon>Zizania</taxon>
    </lineage>
</organism>
<proteinExistence type="predicted"/>
<comment type="caution">
    <text evidence="2">The sequence shown here is derived from an EMBL/GenBank/DDBJ whole genome shotgun (WGS) entry which is preliminary data.</text>
</comment>
<accession>A0A8J5W6P5</accession>
<protein>
    <submittedName>
        <fullName evidence="2">Uncharacterized protein</fullName>
    </submittedName>
</protein>
<feature type="region of interest" description="Disordered" evidence="1">
    <location>
        <begin position="1"/>
        <end position="30"/>
    </location>
</feature>
<dbReference type="AlphaFoldDB" id="A0A8J5W6P5"/>
<keyword evidence="3" id="KW-1185">Reference proteome</keyword>
<reference evidence="2" key="1">
    <citation type="journal article" date="2021" name="bioRxiv">
        <title>Whole Genome Assembly and Annotation of Northern Wild Rice, Zizania palustris L., Supports a Whole Genome Duplication in the Zizania Genus.</title>
        <authorList>
            <person name="Haas M."/>
            <person name="Kono T."/>
            <person name="Macchietto M."/>
            <person name="Millas R."/>
            <person name="McGilp L."/>
            <person name="Shao M."/>
            <person name="Duquette J."/>
            <person name="Hirsch C.N."/>
            <person name="Kimball J."/>
        </authorList>
    </citation>
    <scope>NUCLEOTIDE SEQUENCE</scope>
    <source>
        <tissue evidence="2">Fresh leaf tissue</tissue>
    </source>
</reference>
<feature type="compositionally biased region" description="Basic and acidic residues" evidence="1">
    <location>
        <begin position="11"/>
        <end position="30"/>
    </location>
</feature>
<sequence>MSTPLCTETTHVSETKRNPVETRTRQEAEKGRIARTDDIRGRALVAEPAPATAPEMIAAPEATPAAASASTAKSAASAEVAATAFQVPRQE</sequence>
<gene>
    <name evidence="2" type="ORF">GUJ93_ZPchr0014g47489</name>
</gene>
<evidence type="ECO:0000256" key="1">
    <source>
        <dbReference type="SAM" id="MobiDB-lite"/>
    </source>
</evidence>
<reference evidence="2" key="2">
    <citation type="submission" date="2021-02" db="EMBL/GenBank/DDBJ databases">
        <authorList>
            <person name="Kimball J.A."/>
            <person name="Haas M.W."/>
            <person name="Macchietto M."/>
            <person name="Kono T."/>
            <person name="Duquette J."/>
            <person name="Shao M."/>
        </authorList>
    </citation>
    <scope>NUCLEOTIDE SEQUENCE</scope>
    <source>
        <tissue evidence="2">Fresh leaf tissue</tissue>
    </source>
</reference>
<dbReference type="EMBL" id="JAAALK010000086">
    <property type="protein sequence ID" value="KAG8081724.1"/>
    <property type="molecule type" value="Genomic_DNA"/>
</dbReference>